<keyword evidence="3" id="KW-1185">Reference proteome</keyword>
<dbReference type="Gene3D" id="2.170.270.10">
    <property type="entry name" value="SET domain"/>
    <property type="match status" value="1"/>
</dbReference>
<dbReference type="GeneID" id="98176947"/>
<dbReference type="PROSITE" id="PS50280">
    <property type="entry name" value="SET"/>
    <property type="match status" value="1"/>
</dbReference>
<name>A0ABQ0GE27_9PEZI</name>
<dbReference type="Proteomes" id="UP001628179">
    <property type="component" value="Unassembled WGS sequence"/>
</dbReference>
<dbReference type="Pfam" id="PF00856">
    <property type="entry name" value="SET"/>
    <property type="match status" value="1"/>
</dbReference>
<sequence length="230" mass="25143">MGDKSNAEATAPLPRNWPAHLPYLTTPRYSPHLTAAHIAGIRTRPDPFDPIPEIPRRLKPGPCPAVCITPITDPNHPAHGQAGLFATRDLRPGELILPYLGEVHIGTAPFGLGRAYTGNDGGNDYDYAKSDYDLWLDRDADVAVDAARMGNEARFVNDYRGVPGAKRANAEFRVVWDARTGEKCMAVYVLPAGKRAVGKARVVGIATGEEVLVSYGRGFWQGRREREGEE</sequence>
<proteinExistence type="predicted"/>
<evidence type="ECO:0000259" key="1">
    <source>
        <dbReference type="PROSITE" id="PS50280"/>
    </source>
</evidence>
<accession>A0ABQ0GE27</accession>
<evidence type="ECO:0000313" key="2">
    <source>
        <dbReference type="EMBL" id="GAB1315994.1"/>
    </source>
</evidence>
<dbReference type="EMBL" id="BAAFSV010000003">
    <property type="protein sequence ID" value="GAB1315994.1"/>
    <property type="molecule type" value="Genomic_DNA"/>
</dbReference>
<evidence type="ECO:0000313" key="3">
    <source>
        <dbReference type="Proteomes" id="UP001628179"/>
    </source>
</evidence>
<comment type="caution">
    <text evidence="2">The sequence shown here is derived from an EMBL/GenBank/DDBJ whole genome shotgun (WGS) entry which is preliminary data.</text>
</comment>
<feature type="domain" description="SET" evidence="1">
    <location>
        <begin position="64"/>
        <end position="216"/>
    </location>
</feature>
<reference evidence="2 3" key="1">
    <citation type="submission" date="2024-09" db="EMBL/GenBank/DDBJ databases">
        <title>Itraconazole resistance in Madurella fahalii resulting from another homologue of gene encoding cytochrome P450 14-alpha sterol demethylase (CYP51).</title>
        <authorList>
            <person name="Yoshioka I."/>
            <person name="Fahal A.H."/>
            <person name="Kaneko S."/>
            <person name="Yaguchi T."/>
        </authorList>
    </citation>
    <scope>NUCLEOTIDE SEQUENCE [LARGE SCALE GENOMIC DNA]</scope>
    <source>
        <strain evidence="2 3">IFM 68171</strain>
    </source>
</reference>
<organism evidence="2 3">
    <name type="scientific">Madurella fahalii</name>
    <dbReference type="NCBI Taxonomy" id="1157608"/>
    <lineage>
        <taxon>Eukaryota</taxon>
        <taxon>Fungi</taxon>
        <taxon>Dikarya</taxon>
        <taxon>Ascomycota</taxon>
        <taxon>Pezizomycotina</taxon>
        <taxon>Sordariomycetes</taxon>
        <taxon>Sordariomycetidae</taxon>
        <taxon>Sordariales</taxon>
        <taxon>Sordariales incertae sedis</taxon>
        <taxon>Madurella</taxon>
    </lineage>
</organism>
<gene>
    <name evidence="2" type="ORF">MFIFM68171_06204</name>
</gene>
<protein>
    <recommendedName>
        <fullName evidence="1">SET domain-containing protein</fullName>
    </recommendedName>
</protein>
<dbReference type="SUPFAM" id="SSF82199">
    <property type="entry name" value="SET domain"/>
    <property type="match status" value="1"/>
</dbReference>
<dbReference type="InterPro" id="IPR001214">
    <property type="entry name" value="SET_dom"/>
</dbReference>
<dbReference type="InterPro" id="IPR046341">
    <property type="entry name" value="SET_dom_sf"/>
</dbReference>
<dbReference type="RefSeq" id="XP_070917725.1">
    <property type="nucleotide sequence ID" value="XM_071061624.1"/>
</dbReference>